<dbReference type="AlphaFoldDB" id="M3HFK1"/>
<feature type="compositionally biased region" description="Basic and acidic residues" evidence="1">
    <location>
        <begin position="266"/>
        <end position="285"/>
    </location>
</feature>
<feature type="compositionally biased region" description="Acidic residues" evidence="1">
    <location>
        <begin position="152"/>
        <end position="174"/>
    </location>
</feature>
<dbReference type="OrthoDB" id="203440at2759"/>
<dbReference type="STRING" id="1245528.M3HFK1"/>
<evidence type="ECO:0000256" key="1">
    <source>
        <dbReference type="SAM" id="MobiDB-lite"/>
    </source>
</evidence>
<feature type="compositionally biased region" description="Basic and acidic residues" evidence="1">
    <location>
        <begin position="226"/>
        <end position="235"/>
    </location>
</feature>
<dbReference type="Pfam" id="PF04000">
    <property type="entry name" value="Sas10_Utp3"/>
    <property type="match status" value="1"/>
</dbReference>
<dbReference type="InterPro" id="IPR007146">
    <property type="entry name" value="Sas10/Utp3/C1D"/>
</dbReference>
<comment type="caution">
    <text evidence="2">The sequence shown here is derived from an EMBL/GenBank/DDBJ whole genome shotgun (WGS) entry which is preliminary data.</text>
</comment>
<dbReference type="EMBL" id="AOGT01002190">
    <property type="protein sequence ID" value="EMG46027.1"/>
    <property type="molecule type" value="Genomic_DNA"/>
</dbReference>
<gene>
    <name evidence="2" type="ORF">G210_3745</name>
</gene>
<feature type="region of interest" description="Disordered" evidence="1">
    <location>
        <begin position="137"/>
        <end position="310"/>
    </location>
</feature>
<dbReference type="GO" id="GO:0000462">
    <property type="term" value="P:maturation of SSU-rRNA from tricistronic rRNA transcript (SSU-rRNA, 5.8S rRNA, LSU-rRNA)"/>
    <property type="evidence" value="ECO:0007669"/>
    <property type="project" value="TreeGrafter"/>
</dbReference>
<dbReference type="PANTHER" id="PTHR13237">
    <property type="entry name" value="SOMETHING ABOUT SILENCING PROTEIN 10-RELATED"/>
    <property type="match status" value="1"/>
</dbReference>
<feature type="compositionally biased region" description="Basic and acidic residues" evidence="1">
    <location>
        <begin position="137"/>
        <end position="151"/>
    </location>
</feature>
<name>M3HFK1_CANMX</name>
<evidence type="ECO:0000313" key="2">
    <source>
        <dbReference type="EMBL" id="EMG46027.1"/>
    </source>
</evidence>
<dbReference type="GO" id="GO:0032040">
    <property type="term" value="C:small-subunit processome"/>
    <property type="evidence" value="ECO:0007669"/>
    <property type="project" value="TreeGrafter"/>
</dbReference>
<accession>M3HFK1</accession>
<feature type="compositionally biased region" description="Low complexity" evidence="1">
    <location>
        <begin position="181"/>
        <end position="206"/>
    </location>
</feature>
<sequence>MSSTNIDSILKDIITSTKSTKSSVDDLLEFLKSSSSTYPELVQNLLKKSPTSQLEGVSLLDLKNQSLVSYINNLILIVLAQLEKLDNDEEDGDDDKKSEAVKRSIIQRVTLEKGVKPLEKKINYQLDKMTRAYSRMEQDELKAEQKLNDKESDNEEEDSDDSEDSDEDEDSEDELAYRPDASALAKLAAPKGKKASSSSATSSASTEKYKPPKISAIAPPTSMSSRDIDAKDTGSKNRKLQSMEEYLQEQSDLPSMEASIGSTIVEHGRGGVKTAHDRQKEKEIQDYEESNFIRLPTNQTKKSFKQKQRDLKNQFAGEDWSMFNNRDVTKEGTSRKRKATTVWDRVKKKKGNM</sequence>
<evidence type="ECO:0000313" key="3">
    <source>
        <dbReference type="Proteomes" id="UP000011777"/>
    </source>
</evidence>
<reference evidence="2 3" key="1">
    <citation type="submission" date="2013-02" db="EMBL/GenBank/DDBJ databases">
        <title>Genome sequence of Candida maltosa Xu316, a potential industrial strain for xylitol and ethanol production.</title>
        <authorList>
            <person name="Yu J."/>
            <person name="Wang Q."/>
            <person name="Geng X."/>
            <person name="Bao W."/>
            <person name="He P."/>
            <person name="Cai J."/>
        </authorList>
    </citation>
    <scope>NUCLEOTIDE SEQUENCE [LARGE SCALE GENOMIC DNA]</scope>
    <source>
        <strain evidence="3">Xu316</strain>
    </source>
</reference>
<dbReference type="HOGENOM" id="CLU_065858_0_0_1"/>
<keyword evidence="3" id="KW-1185">Reference proteome</keyword>
<protein>
    <submittedName>
        <fullName evidence="2">Uncharacterized protein</fullName>
    </submittedName>
</protein>
<dbReference type="Proteomes" id="UP000011777">
    <property type="component" value="Unassembled WGS sequence"/>
</dbReference>
<organism evidence="2 3">
    <name type="scientific">Candida maltosa (strain Xu316)</name>
    <name type="common">Yeast</name>
    <dbReference type="NCBI Taxonomy" id="1245528"/>
    <lineage>
        <taxon>Eukaryota</taxon>
        <taxon>Fungi</taxon>
        <taxon>Dikarya</taxon>
        <taxon>Ascomycota</taxon>
        <taxon>Saccharomycotina</taxon>
        <taxon>Pichiomycetes</taxon>
        <taxon>Debaryomycetaceae</taxon>
        <taxon>Candida/Lodderomyces clade</taxon>
        <taxon>Candida</taxon>
    </lineage>
</organism>
<proteinExistence type="predicted"/>
<dbReference type="OMA" id="RHTKSER"/>
<dbReference type="eggNOG" id="KOG3117">
    <property type="taxonomic scope" value="Eukaryota"/>
</dbReference>
<dbReference type="PANTHER" id="PTHR13237:SF9">
    <property type="entry name" value="NEUROGUIDIN"/>
    <property type="match status" value="1"/>
</dbReference>